<gene>
    <name evidence="1" type="ORF">FYJ79_04510</name>
</gene>
<comment type="caution">
    <text evidence="1">The sequence shown here is derived from an EMBL/GenBank/DDBJ whole genome shotgun (WGS) entry which is preliminary data.</text>
</comment>
<keyword evidence="2" id="KW-1185">Reference proteome</keyword>
<proteinExistence type="predicted"/>
<evidence type="ECO:0000313" key="2">
    <source>
        <dbReference type="Proteomes" id="UP000442619"/>
    </source>
</evidence>
<dbReference type="EMBL" id="VUNM01000007">
    <property type="protein sequence ID" value="MST88843.1"/>
    <property type="molecule type" value="Genomic_DNA"/>
</dbReference>
<accession>A0A844FT45</accession>
<sequence length="69" mass="7529">MFNFELGNALFANGGESYTYSYLRSWLMGTLGLSARQAAGTIGAGVRYGYIMVATYAENSALREAVFTR</sequence>
<evidence type="ECO:0000313" key="1">
    <source>
        <dbReference type="EMBL" id="MST88843.1"/>
    </source>
</evidence>
<dbReference type="Proteomes" id="UP000442619">
    <property type="component" value="Unassembled WGS sequence"/>
</dbReference>
<reference evidence="1 2" key="1">
    <citation type="submission" date="2019-08" db="EMBL/GenBank/DDBJ databases">
        <title>In-depth cultivation of the pig gut microbiome towards novel bacterial diversity and tailored functional studies.</title>
        <authorList>
            <person name="Wylensek D."/>
            <person name="Hitch T.C.A."/>
            <person name="Clavel T."/>
        </authorList>
    </citation>
    <scope>NUCLEOTIDE SEQUENCE [LARGE SCALE GENOMIC DNA]</scope>
    <source>
        <strain evidence="1 2">CA-Schmier-601-WT-3</strain>
    </source>
</reference>
<dbReference type="RefSeq" id="WP_154514893.1">
    <property type="nucleotide sequence ID" value="NZ_VUNM01000007.1"/>
</dbReference>
<protein>
    <submittedName>
        <fullName evidence="1">Uncharacterized protein</fullName>
    </submittedName>
</protein>
<name>A0A844FT45_9FIRM</name>
<organism evidence="1 2">
    <name type="scientific">Sharpea porci</name>
    <dbReference type="NCBI Taxonomy" id="2652286"/>
    <lineage>
        <taxon>Bacteria</taxon>
        <taxon>Bacillati</taxon>
        <taxon>Bacillota</taxon>
        <taxon>Erysipelotrichia</taxon>
        <taxon>Erysipelotrichales</taxon>
        <taxon>Coprobacillaceae</taxon>
        <taxon>Sharpea</taxon>
    </lineage>
</organism>
<dbReference type="AlphaFoldDB" id="A0A844FT45"/>